<keyword evidence="4 6" id="KW-1133">Transmembrane helix</keyword>
<comment type="similarity">
    <text evidence="2">Belongs to the TMEM19 family.</text>
</comment>
<dbReference type="InterPro" id="IPR002794">
    <property type="entry name" value="DUF92_TMEM19"/>
</dbReference>
<protein>
    <recommendedName>
        <fullName evidence="9">DUF92 domain-containing protein</fullName>
    </recommendedName>
</protein>
<dbReference type="KEGG" id="far:ABE41_012835"/>
<keyword evidence="5 6" id="KW-0472">Membrane</keyword>
<comment type="subcellular location">
    <subcellularLocation>
        <location evidence="1">Membrane</location>
        <topology evidence="1">Multi-pass membrane protein</topology>
    </subcellularLocation>
</comment>
<name>A0A1B1Z6A2_9BACL</name>
<dbReference type="RefSeq" id="WP_066290928.1">
    <property type="nucleotide sequence ID" value="NZ_CP016761.1"/>
</dbReference>
<evidence type="ECO:0000313" key="8">
    <source>
        <dbReference type="Proteomes" id="UP000077412"/>
    </source>
</evidence>
<gene>
    <name evidence="7" type="ORF">ABE41_012835</name>
</gene>
<dbReference type="GO" id="GO:0016020">
    <property type="term" value="C:membrane"/>
    <property type="evidence" value="ECO:0007669"/>
    <property type="project" value="UniProtKB-SubCell"/>
</dbReference>
<reference evidence="7 8" key="1">
    <citation type="submission" date="2016-08" db="EMBL/GenBank/DDBJ databases">
        <title>Complete genome sequence of Fictibacillus arsenicus G25-54, a strain with toxicity to nematodes and a potential arsenic-resistance activity.</title>
        <authorList>
            <person name="Zheng Z."/>
        </authorList>
    </citation>
    <scope>NUCLEOTIDE SEQUENCE [LARGE SCALE GENOMIC DNA]</scope>
    <source>
        <strain evidence="7 8">G25-54</strain>
    </source>
</reference>
<dbReference type="OrthoDB" id="9808500at2"/>
<evidence type="ECO:0000256" key="3">
    <source>
        <dbReference type="ARBA" id="ARBA00022692"/>
    </source>
</evidence>
<keyword evidence="8" id="KW-1185">Reference proteome</keyword>
<dbReference type="Pfam" id="PF01940">
    <property type="entry name" value="DUF92"/>
    <property type="match status" value="1"/>
</dbReference>
<feature type="transmembrane region" description="Helical" evidence="6">
    <location>
        <begin position="108"/>
        <end position="131"/>
    </location>
</feature>
<feature type="transmembrane region" description="Helical" evidence="6">
    <location>
        <begin position="83"/>
        <end position="102"/>
    </location>
</feature>
<dbReference type="AlphaFoldDB" id="A0A1B1Z6A2"/>
<keyword evidence="3 6" id="KW-0812">Transmembrane</keyword>
<proteinExistence type="inferred from homology"/>
<dbReference type="PANTHER" id="PTHR13353:SF5">
    <property type="entry name" value="TRANSMEMBRANE PROTEIN 19"/>
    <property type="match status" value="1"/>
</dbReference>
<accession>A0A1B1Z6A2</accession>
<evidence type="ECO:0000256" key="2">
    <source>
        <dbReference type="ARBA" id="ARBA00009012"/>
    </source>
</evidence>
<sequence>MEAAFFAGIALLCMGSFIFRLLTLWGSSAAFLTGALTFYSFQWQGLVILAMFFLTSSLLTKWKREVKQDYYSETLEDKKGRTVGQVFANGGASILAAIGAVFMPDPVWLIMFTGALATATADTWASEIGILSKTKPFHLKEWRKVEAGLSGAVTRLGTIAAVLGAAAIGISYYFLYDTSNLMGSGIIIFAGFFGNIADTLFGAWFEQKFFCQICKTETESKWHCKMKTVRIFGLPWVTNNLVNFSSTIIGALMAGGLYIWTVN</sequence>
<evidence type="ECO:0008006" key="9">
    <source>
        <dbReference type="Google" id="ProtNLM"/>
    </source>
</evidence>
<evidence type="ECO:0000256" key="4">
    <source>
        <dbReference type="ARBA" id="ARBA00022989"/>
    </source>
</evidence>
<feature type="transmembrane region" description="Helical" evidence="6">
    <location>
        <begin position="181"/>
        <end position="205"/>
    </location>
</feature>
<evidence type="ECO:0000313" key="7">
    <source>
        <dbReference type="EMBL" id="ANX12896.1"/>
    </source>
</evidence>
<dbReference type="PANTHER" id="PTHR13353">
    <property type="entry name" value="TRANSMEMBRANE PROTEIN 19"/>
    <property type="match status" value="1"/>
</dbReference>
<feature type="transmembrane region" description="Helical" evidence="6">
    <location>
        <begin position="152"/>
        <end position="175"/>
    </location>
</feature>
<evidence type="ECO:0000256" key="5">
    <source>
        <dbReference type="ARBA" id="ARBA00023136"/>
    </source>
</evidence>
<evidence type="ECO:0000256" key="6">
    <source>
        <dbReference type="SAM" id="Phobius"/>
    </source>
</evidence>
<feature type="transmembrane region" description="Helical" evidence="6">
    <location>
        <begin position="41"/>
        <end position="62"/>
    </location>
</feature>
<feature type="transmembrane region" description="Helical" evidence="6">
    <location>
        <begin position="240"/>
        <end position="260"/>
    </location>
</feature>
<evidence type="ECO:0000256" key="1">
    <source>
        <dbReference type="ARBA" id="ARBA00004141"/>
    </source>
</evidence>
<dbReference type="EMBL" id="CP016761">
    <property type="protein sequence ID" value="ANX12896.1"/>
    <property type="molecule type" value="Genomic_DNA"/>
</dbReference>
<organism evidence="7 8">
    <name type="scientific">Fictibacillus arsenicus</name>
    <dbReference type="NCBI Taxonomy" id="255247"/>
    <lineage>
        <taxon>Bacteria</taxon>
        <taxon>Bacillati</taxon>
        <taxon>Bacillota</taxon>
        <taxon>Bacilli</taxon>
        <taxon>Bacillales</taxon>
        <taxon>Fictibacillaceae</taxon>
        <taxon>Fictibacillus</taxon>
    </lineage>
</organism>
<dbReference type="STRING" id="255247.ABE41_012835"/>
<dbReference type="Proteomes" id="UP000077412">
    <property type="component" value="Chromosome"/>
</dbReference>